<keyword evidence="2" id="KW-1185">Reference proteome</keyword>
<comment type="caution">
    <text evidence="1">The sequence shown here is derived from an EMBL/GenBank/DDBJ whole genome shotgun (WGS) entry which is preliminary data.</text>
</comment>
<reference evidence="1" key="1">
    <citation type="submission" date="2022-11" db="EMBL/GenBank/DDBJ databases">
        <title>Robbsia betulipollinis sp. nov., isolated from pollen of birch (Betula pendula).</title>
        <authorList>
            <person name="Shi H."/>
            <person name="Ambika Manirajan B."/>
            <person name="Ratering S."/>
            <person name="Geissler-Plaum R."/>
            <person name="Schnell S."/>
        </authorList>
    </citation>
    <scope>NUCLEOTIDE SEQUENCE</scope>
    <source>
        <strain evidence="1">Bb-Pol-6</strain>
    </source>
</reference>
<proteinExistence type="predicted"/>
<gene>
    <name evidence="1" type="ORF">OVY01_23035</name>
</gene>
<protein>
    <submittedName>
        <fullName evidence="1">Uncharacterized protein</fullName>
    </submittedName>
</protein>
<dbReference type="EMBL" id="JAPMXC010000046">
    <property type="protein sequence ID" value="MCY0390005.1"/>
    <property type="molecule type" value="Genomic_DNA"/>
</dbReference>
<organism evidence="1 2">
    <name type="scientific">Robbsia betulipollinis</name>
    <dbReference type="NCBI Taxonomy" id="2981849"/>
    <lineage>
        <taxon>Bacteria</taxon>
        <taxon>Pseudomonadati</taxon>
        <taxon>Pseudomonadota</taxon>
        <taxon>Betaproteobacteria</taxon>
        <taxon>Burkholderiales</taxon>
        <taxon>Burkholderiaceae</taxon>
        <taxon>Robbsia</taxon>
    </lineage>
</organism>
<name>A0ABT3ZVT3_9BURK</name>
<sequence length="119" mass="13031">GSVHSHVHCNAIAIGKLLAIVESKPLPLFGWQLVRQSKRELTRKHGVRTFVMLFKPIPKGGAVLRAATGQGKMGSIYPAFPGVIVDFTRTHIHNAFGSTTGAPAYLLHRHVELRHGFAF</sequence>
<feature type="non-terminal residue" evidence="1">
    <location>
        <position position="1"/>
    </location>
</feature>
<evidence type="ECO:0000313" key="2">
    <source>
        <dbReference type="Proteomes" id="UP001082899"/>
    </source>
</evidence>
<evidence type="ECO:0000313" key="1">
    <source>
        <dbReference type="EMBL" id="MCY0390005.1"/>
    </source>
</evidence>
<dbReference type="Proteomes" id="UP001082899">
    <property type="component" value="Unassembled WGS sequence"/>
</dbReference>
<accession>A0ABT3ZVT3</accession>